<sequence>MVQTTDVASSSVLVSDSTATIPYANLANATAYYVEVGAGAFRDAAGNNFAGSSGTTS</sequence>
<protein>
    <submittedName>
        <fullName evidence="3">Ig-like domain-containing protein</fullName>
    </submittedName>
</protein>
<evidence type="ECO:0000256" key="1">
    <source>
        <dbReference type="ARBA" id="ARBA00022729"/>
    </source>
</evidence>
<dbReference type="InterPro" id="IPR032812">
    <property type="entry name" value="SbsA_Ig"/>
</dbReference>
<evidence type="ECO:0000259" key="2">
    <source>
        <dbReference type="Pfam" id="PF13205"/>
    </source>
</evidence>
<dbReference type="Proteomes" id="UP001155483">
    <property type="component" value="Unassembled WGS sequence"/>
</dbReference>
<accession>A0A9X2XVQ4</accession>
<dbReference type="EMBL" id="JAOTIF010000008">
    <property type="protein sequence ID" value="MCU7549885.1"/>
    <property type="molecule type" value="Genomic_DNA"/>
</dbReference>
<keyword evidence="1" id="KW-0732">Signal</keyword>
<dbReference type="Pfam" id="PF13205">
    <property type="entry name" value="Big_5"/>
    <property type="match status" value="1"/>
</dbReference>
<comment type="caution">
    <text evidence="3">The sequence shown here is derived from an EMBL/GenBank/DDBJ whole genome shotgun (WGS) entry which is preliminary data.</text>
</comment>
<gene>
    <name evidence="3" type="ORF">OCK74_12205</name>
</gene>
<keyword evidence="4" id="KW-1185">Reference proteome</keyword>
<reference evidence="3" key="1">
    <citation type="submission" date="2022-09" db="EMBL/GenBank/DDBJ databases">
        <authorList>
            <person name="Yuan C."/>
            <person name="Ke Z."/>
        </authorList>
    </citation>
    <scope>NUCLEOTIDE SEQUENCE</scope>
    <source>
        <strain evidence="3">LB-8</strain>
    </source>
</reference>
<dbReference type="RefSeq" id="WP_279297426.1">
    <property type="nucleotide sequence ID" value="NZ_JAOTIF010000008.1"/>
</dbReference>
<evidence type="ECO:0000313" key="4">
    <source>
        <dbReference type="Proteomes" id="UP001155483"/>
    </source>
</evidence>
<organism evidence="3 4">
    <name type="scientific">Paraflavisolibacter caeni</name>
    <dbReference type="NCBI Taxonomy" id="2982496"/>
    <lineage>
        <taxon>Bacteria</taxon>
        <taxon>Pseudomonadati</taxon>
        <taxon>Bacteroidota</taxon>
        <taxon>Chitinophagia</taxon>
        <taxon>Chitinophagales</taxon>
        <taxon>Chitinophagaceae</taxon>
        <taxon>Paraflavisolibacter</taxon>
    </lineage>
</organism>
<reference evidence="3" key="2">
    <citation type="submission" date="2023-04" db="EMBL/GenBank/DDBJ databases">
        <title>Paracnuella aquatica gen. nov., sp. nov., a member of the family Chitinophagaceae isolated from a hot spring.</title>
        <authorList>
            <person name="Wang C."/>
        </authorList>
    </citation>
    <scope>NUCLEOTIDE SEQUENCE</scope>
    <source>
        <strain evidence="3">LB-8</strain>
    </source>
</reference>
<name>A0A9X2XVQ4_9BACT</name>
<feature type="domain" description="SbsA Ig-like" evidence="2">
    <location>
        <begin position="4"/>
        <end position="52"/>
    </location>
</feature>
<evidence type="ECO:0000313" key="3">
    <source>
        <dbReference type="EMBL" id="MCU7549885.1"/>
    </source>
</evidence>
<dbReference type="AlphaFoldDB" id="A0A9X2XVQ4"/>
<proteinExistence type="predicted"/>